<accession>A0A2A4B6I4</accession>
<dbReference type="EMBL" id="NWMW01000001">
    <property type="protein sequence ID" value="PCD03690.1"/>
    <property type="molecule type" value="Genomic_DNA"/>
</dbReference>
<evidence type="ECO:0000313" key="13">
    <source>
        <dbReference type="EMBL" id="PCD03690.1"/>
    </source>
</evidence>
<dbReference type="PROSITE" id="PS50851">
    <property type="entry name" value="CHEW"/>
    <property type="match status" value="1"/>
</dbReference>
<organism evidence="13 14">
    <name type="scientific">Sphingomonas spermidinifaciens</name>
    <dbReference type="NCBI Taxonomy" id="1141889"/>
    <lineage>
        <taxon>Bacteria</taxon>
        <taxon>Pseudomonadati</taxon>
        <taxon>Pseudomonadota</taxon>
        <taxon>Alphaproteobacteria</taxon>
        <taxon>Sphingomonadales</taxon>
        <taxon>Sphingomonadaceae</taxon>
        <taxon>Sphingomonas</taxon>
    </lineage>
</organism>
<evidence type="ECO:0000259" key="10">
    <source>
        <dbReference type="PROSITE" id="PS50109"/>
    </source>
</evidence>
<dbReference type="RefSeq" id="WP_096342094.1">
    <property type="nucleotide sequence ID" value="NZ_NWMW01000001.1"/>
</dbReference>
<dbReference type="InterPro" id="IPR005467">
    <property type="entry name" value="His_kinase_dom"/>
</dbReference>
<dbReference type="Pfam" id="PF02518">
    <property type="entry name" value="HATPase_c"/>
    <property type="match status" value="1"/>
</dbReference>
<comment type="function">
    <text evidence="8">Involved in the transmission of sensory signals from the chemoreceptors to the flagellar motors. CheA is autophosphorylated; it can transfer its phosphate group to either CheB or CheY.</text>
</comment>
<feature type="domain" description="HPt" evidence="12">
    <location>
        <begin position="1"/>
        <end position="101"/>
    </location>
</feature>
<feature type="domain" description="Histidine kinase" evidence="10">
    <location>
        <begin position="140"/>
        <end position="391"/>
    </location>
</feature>
<evidence type="ECO:0000256" key="6">
    <source>
        <dbReference type="ARBA" id="ARBA00022777"/>
    </source>
</evidence>
<dbReference type="SMART" id="SM00260">
    <property type="entry name" value="CheW"/>
    <property type="match status" value="1"/>
</dbReference>
<dbReference type="Gene3D" id="3.30.565.10">
    <property type="entry name" value="Histidine kinase-like ATPase, C-terminal domain"/>
    <property type="match status" value="1"/>
</dbReference>
<dbReference type="OrthoDB" id="9803176at2"/>
<keyword evidence="7" id="KW-0902">Two-component regulatory system</keyword>
<evidence type="ECO:0000256" key="8">
    <source>
        <dbReference type="ARBA" id="ARBA00035100"/>
    </source>
</evidence>
<dbReference type="InterPro" id="IPR003594">
    <property type="entry name" value="HATPase_dom"/>
</dbReference>
<evidence type="ECO:0000256" key="5">
    <source>
        <dbReference type="ARBA" id="ARBA00022679"/>
    </source>
</evidence>
<dbReference type="SMART" id="SM00387">
    <property type="entry name" value="HATPase_c"/>
    <property type="match status" value="1"/>
</dbReference>
<dbReference type="InterPro" id="IPR036641">
    <property type="entry name" value="HPT_dom_sf"/>
</dbReference>
<dbReference type="SUPFAM" id="SSF55874">
    <property type="entry name" value="ATPase domain of HSP90 chaperone/DNA topoisomerase II/histidine kinase"/>
    <property type="match status" value="1"/>
</dbReference>
<dbReference type="EC" id="2.7.13.3" evidence="2"/>
<dbReference type="InterPro" id="IPR004358">
    <property type="entry name" value="Sig_transdc_His_kin-like_C"/>
</dbReference>
<dbReference type="PRINTS" id="PR00344">
    <property type="entry name" value="BCTRLSENSOR"/>
</dbReference>
<dbReference type="SUPFAM" id="SSF47226">
    <property type="entry name" value="Histidine-containing phosphotransfer domain, HPT domain"/>
    <property type="match status" value="1"/>
</dbReference>
<dbReference type="Pfam" id="PF01627">
    <property type="entry name" value="Hpt"/>
    <property type="match status" value="1"/>
</dbReference>
<evidence type="ECO:0000256" key="1">
    <source>
        <dbReference type="ARBA" id="ARBA00000085"/>
    </source>
</evidence>
<dbReference type="PROSITE" id="PS50894">
    <property type="entry name" value="HPT"/>
    <property type="match status" value="1"/>
</dbReference>
<dbReference type="SMART" id="SM00073">
    <property type="entry name" value="HPT"/>
    <property type="match status" value="1"/>
</dbReference>
<comment type="caution">
    <text evidence="13">The sequence shown here is derived from an EMBL/GenBank/DDBJ whole genome shotgun (WGS) entry which is preliminary data.</text>
</comment>
<keyword evidence="4 9" id="KW-0597">Phosphoprotein</keyword>
<dbReference type="InterPro" id="IPR036061">
    <property type="entry name" value="CheW-like_dom_sf"/>
</dbReference>
<dbReference type="FunFam" id="3.30.565.10:FF:000016">
    <property type="entry name" value="Chemotaxis protein CheA, putative"/>
    <property type="match status" value="1"/>
</dbReference>
<dbReference type="GO" id="GO:0006935">
    <property type="term" value="P:chemotaxis"/>
    <property type="evidence" value="ECO:0007669"/>
    <property type="project" value="InterPro"/>
</dbReference>
<dbReference type="InterPro" id="IPR008207">
    <property type="entry name" value="Sig_transdc_His_kin_Hpt_dom"/>
</dbReference>
<feature type="domain" description="CheW-like" evidence="11">
    <location>
        <begin position="393"/>
        <end position="527"/>
    </location>
</feature>
<dbReference type="Pfam" id="PF01584">
    <property type="entry name" value="CheW"/>
    <property type="match status" value="1"/>
</dbReference>
<dbReference type="Proteomes" id="UP000218366">
    <property type="component" value="Unassembled WGS sequence"/>
</dbReference>
<sequence>MDDLLQEFIAETRETAEALAGEIVAWEAAPGDRGRLDGIFRFVHTVKGSCGFLDLPRLERLAHAAEDALAEVRDGKRVPDRALVDAVLAIVDRISEIVDAMDRGTPLDDGGEDLLIAALDGSAAPVLETPAAPASPVAARAPMRSVRLGVDLLDRMMSGMSDMVLARNELARRLRAGEVDPSAEAALERLSATVAEMRDTVTRTRMQKIDALFSALPRLVRDTAASVDKRVVLEIEGSDVELDREMIEVMRDPLVHIIRNSIDHGIEDAATRLAAGKPEIGRLTVAARQAGNQIVVEVTDDGHGIDTDRVIAKLVTAGRDERVLRALPERDKLELVFEPGLSTKDGVTAVSGRGVGMDVVRAAIDGIGGRIELDSTPGRGLRVAIHVPLTLSILSTIIVAVAGHRFAIPRGVIEEIVAAHAAGVELDTLGGQRVAMIRGRRLPMVSLAALLGVPAQGRHPSMLVIANVGPGALVIGVDDVLDHEELVTKPAAPPVMSAGIYAGQALPDSGRPMLLIDCAGVAHRAGVNFRREAAVAKVEEVGETPGIEVLTFRDLDGVLRALPLGAIDRIEPVAAHQLHRAGGRLRLLLDGALIPLAALGELPEGAFAALRLRDGSTEVAYAIAEASDIVRLPADLAAPAEPGAIAGVALMGDDPVELVDPLWLLAGHADVAAAERKPLALLDEGEGGWMATFLAPMLRGAGWRVAARLGEGETADVVIRLDAAGDLPAPAGAAIVRLVTDPAAARCGDAIHRYDRAGLLAAVGARLEQRR</sequence>
<evidence type="ECO:0000259" key="12">
    <source>
        <dbReference type="PROSITE" id="PS50894"/>
    </source>
</evidence>
<evidence type="ECO:0000313" key="14">
    <source>
        <dbReference type="Proteomes" id="UP000218366"/>
    </source>
</evidence>
<dbReference type="GO" id="GO:0005737">
    <property type="term" value="C:cytoplasm"/>
    <property type="evidence" value="ECO:0007669"/>
    <property type="project" value="InterPro"/>
</dbReference>
<dbReference type="AlphaFoldDB" id="A0A2A4B6I4"/>
<dbReference type="Gene3D" id="1.20.120.160">
    <property type="entry name" value="HPT domain"/>
    <property type="match status" value="1"/>
</dbReference>
<keyword evidence="6" id="KW-0418">Kinase</keyword>
<dbReference type="InterPro" id="IPR036890">
    <property type="entry name" value="HATPase_C_sf"/>
</dbReference>
<proteinExistence type="predicted"/>
<comment type="catalytic activity">
    <reaction evidence="1">
        <text>ATP + protein L-histidine = ADP + protein N-phospho-L-histidine.</text>
        <dbReference type="EC" id="2.7.13.3"/>
    </reaction>
</comment>
<dbReference type="InterPro" id="IPR002545">
    <property type="entry name" value="CheW-lke_dom"/>
</dbReference>
<dbReference type="PANTHER" id="PTHR43395:SF1">
    <property type="entry name" value="CHEMOTAXIS PROTEIN CHEA"/>
    <property type="match status" value="1"/>
</dbReference>
<feature type="modified residue" description="Phosphohistidine" evidence="9">
    <location>
        <position position="44"/>
    </location>
</feature>
<keyword evidence="14" id="KW-1185">Reference proteome</keyword>
<dbReference type="SUPFAM" id="SSF50341">
    <property type="entry name" value="CheW-like"/>
    <property type="match status" value="2"/>
</dbReference>
<evidence type="ECO:0000256" key="7">
    <source>
        <dbReference type="ARBA" id="ARBA00023012"/>
    </source>
</evidence>
<gene>
    <name evidence="13" type="ORF">COC42_04880</name>
</gene>
<dbReference type="CDD" id="cd00088">
    <property type="entry name" value="HPT"/>
    <property type="match status" value="1"/>
</dbReference>
<evidence type="ECO:0000259" key="11">
    <source>
        <dbReference type="PROSITE" id="PS50851"/>
    </source>
</evidence>
<dbReference type="InterPro" id="IPR004105">
    <property type="entry name" value="CheA-like_dim"/>
</dbReference>
<protein>
    <recommendedName>
        <fullName evidence="3">Chemotaxis protein CheA</fullName>
        <ecNumber evidence="2">2.7.13.3</ecNumber>
    </recommendedName>
</protein>
<dbReference type="PANTHER" id="PTHR43395">
    <property type="entry name" value="SENSOR HISTIDINE KINASE CHEA"/>
    <property type="match status" value="1"/>
</dbReference>
<evidence type="ECO:0000256" key="3">
    <source>
        <dbReference type="ARBA" id="ARBA00021495"/>
    </source>
</evidence>
<dbReference type="PROSITE" id="PS50109">
    <property type="entry name" value="HIS_KIN"/>
    <property type="match status" value="1"/>
</dbReference>
<dbReference type="GO" id="GO:0000155">
    <property type="term" value="F:phosphorelay sensor kinase activity"/>
    <property type="evidence" value="ECO:0007669"/>
    <property type="project" value="InterPro"/>
</dbReference>
<name>A0A2A4B6I4_9SPHN</name>
<evidence type="ECO:0000256" key="9">
    <source>
        <dbReference type="PROSITE-ProRule" id="PRU00110"/>
    </source>
</evidence>
<dbReference type="InterPro" id="IPR051315">
    <property type="entry name" value="Bact_Chemotaxis_CheA"/>
</dbReference>
<reference evidence="13 14" key="1">
    <citation type="submission" date="2017-09" db="EMBL/GenBank/DDBJ databases">
        <title>Sphingomonas spermidinifaciens 9NM-10, whole genome shotgun sequence.</title>
        <authorList>
            <person name="Feng G."/>
            <person name="Zhu H."/>
        </authorList>
    </citation>
    <scope>NUCLEOTIDE SEQUENCE [LARGE SCALE GENOMIC DNA]</scope>
    <source>
        <strain evidence="13 14">9NM-10</strain>
    </source>
</reference>
<evidence type="ECO:0000256" key="4">
    <source>
        <dbReference type="ARBA" id="ARBA00022553"/>
    </source>
</evidence>
<dbReference type="SMART" id="SM01231">
    <property type="entry name" value="H-kinase_dim"/>
    <property type="match status" value="1"/>
</dbReference>
<evidence type="ECO:0000256" key="2">
    <source>
        <dbReference type="ARBA" id="ARBA00012438"/>
    </source>
</evidence>
<keyword evidence="5" id="KW-0808">Transferase</keyword>